<evidence type="ECO:0000313" key="9">
    <source>
        <dbReference type="Proteomes" id="UP001196980"/>
    </source>
</evidence>
<keyword evidence="4 5" id="KW-0342">GTP-binding</keyword>
<keyword evidence="3 5" id="KW-0460">Magnesium</keyword>
<dbReference type="InterPro" id="IPR031167">
    <property type="entry name" value="G_OBG"/>
</dbReference>
<dbReference type="SUPFAM" id="SSF52540">
    <property type="entry name" value="P-loop containing nucleoside triphosphate hydrolases"/>
    <property type="match status" value="1"/>
</dbReference>
<feature type="binding site" evidence="5">
    <location>
        <position position="193"/>
    </location>
    <ligand>
        <name>Mg(2+)</name>
        <dbReference type="ChEBI" id="CHEBI:18420"/>
    </ligand>
</feature>
<dbReference type="PIRSF" id="PIRSF002401">
    <property type="entry name" value="GTP_bd_Obg/CgtA"/>
    <property type="match status" value="1"/>
</dbReference>
<keyword evidence="5" id="KW-0963">Cytoplasm</keyword>
<feature type="binding site" evidence="5">
    <location>
        <begin position="312"/>
        <end position="314"/>
    </location>
    <ligand>
        <name>GTP</name>
        <dbReference type="ChEBI" id="CHEBI:37565"/>
    </ligand>
</feature>
<dbReference type="PANTHER" id="PTHR11702:SF31">
    <property type="entry name" value="MITOCHONDRIAL RIBOSOME-ASSOCIATED GTPASE 2"/>
    <property type="match status" value="1"/>
</dbReference>
<comment type="subcellular location">
    <subcellularLocation>
        <location evidence="5">Cytoplasm</location>
    </subcellularLocation>
</comment>
<comment type="subunit">
    <text evidence="5">Monomer.</text>
</comment>
<dbReference type="Proteomes" id="UP001196980">
    <property type="component" value="Unassembled WGS sequence"/>
</dbReference>
<feature type="binding site" evidence="5">
    <location>
        <begin position="166"/>
        <end position="173"/>
    </location>
    <ligand>
        <name>GTP</name>
        <dbReference type="ChEBI" id="CHEBI:37565"/>
    </ligand>
</feature>
<gene>
    <name evidence="8" type="primary">obgE</name>
    <name evidence="5" type="synonym">obg</name>
    <name evidence="8" type="ORF">HWQ67_15220</name>
</gene>
<evidence type="ECO:0000256" key="1">
    <source>
        <dbReference type="ARBA" id="ARBA00007699"/>
    </source>
</evidence>
<dbReference type="PROSITE" id="PS51883">
    <property type="entry name" value="OBG"/>
    <property type="match status" value="1"/>
</dbReference>
<dbReference type="InterPro" id="IPR027417">
    <property type="entry name" value="P-loop_NTPase"/>
</dbReference>
<dbReference type="Pfam" id="PF01018">
    <property type="entry name" value="GTP1_OBG"/>
    <property type="match status" value="1"/>
</dbReference>
<dbReference type="NCBIfam" id="NF008955">
    <property type="entry name" value="PRK12297.1"/>
    <property type="match status" value="1"/>
</dbReference>
<dbReference type="RefSeq" id="WP_255317314.1">
    <property type="nucleotide sequence ID" value="NZ_JABXWD010000385.1"/>
</dbReference>
<evidence type="ECO:0000256" key="4">
    <source>
        <dbReference type="ARBA" id="ARBA00023134"/>
    </source>
</evidence>
<reference evidence="8 9" key="1">
    <citation type="journal article" date="2020" name="J Geophys Res Biogeosci">
        <title>Magnetotaxis as an Adaptation to Enable Bacterial Shuttling of Microbial Sulfur and Sulfur Cycling Across Aquatic Oxic#Anoxic Interfaces.</title>
        <authorList>
            <person name="Li J."/>
            <person name="Liu P."/>
            <person name="Wang J."/>
            <person name="Roberts A.P."/>
            <person name="Pan Y."/>
        </authorList>
    </citation>
    <scope>NUCLEOTIDE SEQUENCE [LARGE SCALE GENOMIC DNA]</scope>
    <source>
        <strain evidence="8 9">MYR-1_YQ</strain>
    </source>
</reference>
<dbReference type="NCBIfam" id="NF008956">
    <property type="entry name" value="PRK12299.1"/>
    <property type="match status" value="1"/>
</dbReference>
<feature type="binding site" evidence="5">
    <location>
        <begin position="191"/>
        <end position="195"/>
    </location>
    <ligand>
        <name>GTP</name>
        <dbReference type="ChEBI" id="CHEBI:37565"/>
    </ligand>
</feature>
<dbReference type="EC" id="3.6.5.-" evidence="5"/>
<dbReference type="SUPFAM" id="SSF82051">
    <property type="entry name" value="Obg GTP-binding protein N-terminal domain"/>
    <property type="match status" value="1"/>
</dbReference>
<organism evidence="8 9">
    <name type="scientific">Candidatus Magnetobacterium casense</name>
    <dbReference type="NCBI Taxonomy" id="1455061"/>
    <lineage>
        <taxon>Bacteria</taxon>
        <taxon>Pseudomonadati</taxon>
        <taxon>Nitrospirota</taxon>
        <taxon>Thermodesulfovibrionia</taxon>
        <taxon>Thermodesulfovibrionales</taxon>
        <taxon>Candidatus Magnetobacteriaceae</taxon>
        <taxon>Candidatus Magnetobacterium</taxon>
    </lineage>
</organism>
<feature type="binding site" evidence="5">
    <location>
        <begin position="283"/>
        <end position="286"/>
    </location>
    <ligand>
        <name>GTP</name>
        <dbReference type="ChEBI" id="CHEBI:37565"/>
    </ligand>
</feature>
<evidence type="ECO:0000259" key="6">
    <source>
        <dbReference type="PROSITE" id="PS51710"/>
    </source>
</evidence>
<evidence type="ECO:0000259" key="7">
    <source>
        <dbReference type="PROSITE" id="PS51883"/>
    </source>
</evidence>
<dbReference type="Pfam" id="PF01926">
    <property type="entry name" value="MMR_HSR1"/>
    <property type="match status" value="1"/>
</dbReference>
<keyword evidence="2 5" id="KW-0547">Nucleotide-binding</keyword>
<evidence type="ECO:0000256" key="5">
    <source>
        <dbReference type="HAMAP-Rule" id="MF_01454"/>
    </source>
</evidence>
<dbReference type="InterPro" id="IPR045086">
    <property type="entry name" value="OBG_GTPase"/>
</dbReference>
<protein>
    <recommendedName>
        <fullName evidence="5">GTPase Obg</fullName>
        <ecNumber evidence="5">3.6.5.-</ecNumber>
    </recommendedName>
    <alternativeName>
        <fullName evidence="5">GTP-binding protein Obg</fullName>
    </alternativeName>
</protein>
<keyword evidence="5" id="KW-0378">Hydrolase</keyword>
<dbReference type="InterPro" id="IPR036726">
    <property type="entry name" value="GTP1_OBG_dom_sf"/>
</dbReference>
<evidence type="ECO:0000256" key="3">
    <source>
        <dbReference type="ARBA" id="ARBA00022842"/>
    </source>
</evidence>
<evidence type="ECO:0000256" key="2">
    <source>
        <dbReference type="ARBA" id="ARBA00022741"/>
    </source>
</evidence>
<name>A0ABS6S262_9BACT</name>
<feature type="domain" description="OBG-type G" evidence="6">
    <location>
        <begin position="160"/>
        <end position="331"/>
    </location>
</feature>
<dbReference type="HAMAP" id="MF_01454">
    <property type="entry name" value="GTPase_Obg"/>
    <property type="match status" value="1"/>
</dbReference>
<dbReference type="Gene3D" id="3.40.50.300">
    <property type="entry name" value="P-loop containing nucleotide triphosphate hydrolases"/>
    <property type="match status" value="1"/>
</dbReference>
<dbReference type="InterPro" id="IPR006074">
    <property type="entry name" value="GTP1-OBG_CS"/>
</dbReference>
<dbReference type="PRINTS" id="PR00326">
    <property type="entry name" value="GTP1OBG"/>
</dbReference>
<accession>A0ABS6S262</accession>
<dbReference type="PANTHER" id="PTHR11702">
    <property type="entry name" value="DEVELOPMENTALLY REGULATED GTP-BINDING PROTEIN-RELATED"/>
    <property type="match status" value="1"/>
</dbReference>
<feature type="domain" description="Obg" evidence="7">
    <location>
        <begin position="1"/>
        <end position="159"/>
    </location>
</feature>
<evidence type="ECO:0000313" key="8">
    <source>
        <dbReference type="EMBL" id="MBV6342931.1"/>
    </source>
</evidence>
<dbReference type="Gene3D" id="2.70.210.12">
    <property type="entry name" value="GTP1/OBG domain"/>
    <property type="match status" value="1"/>
</dbReference>
<proteinExistence type="inferred from homology"/>
<keyword evidence="5" id="KW-0479">Metal-binding</keyword>
<dbReference type="InterPro" id="IPR006073">
    <property type="entry name" value="GTP-bd"/>
</dbReference>
<dbReference type="CDD" id="cd01898">
    <property type="entry name" value="Obg"/>
    <property type="match status" value="1"/>
</dbReference>
<dbReference type="InterPro" id="IPR006169">
    <property type="entry name" value="GTP1_OBG_dom"/>
</dbReference>
<keyword evidence="9" id="KW-1185">Reference proteome</keyword>
<dbReference type="InterPro" id="IPR014100">
    <property type="entry name" value="GTP-bd_Obg/CgtA"/>
</dbReference>
<sequence length="360" mass="38693">MKFVDYVTIYAKAGHGGRGCVSFRREKYIPWGGPNGGDGGVGGDIVFRADSQLNTLLDHRYRKHYQAKNGGHGMGKDMHGKDAPNLVIRVPVGTVIRDQTSGQVIADLTEDAMEVVVLHGGRGGKGNAHFKTSTFQSPKFAQPGEDGQEAYLILELKLLADVGLIGMPNAGKSTLLASISSARPKIADYPFTTLVPNLGVVKMKDYTSFTVADIPGIIENAHLGAGLGLQFLRHAERTFMLLHLVDVSDDIELDPVEALIQTNRELSMHNTDLAAKPQTVIATKLDIARQGHRLDLLTAYCEQSAIPLFKISAASNEGISQLIGYLSTVIGQGRAEVARGAARQSAAEEALSTHEVLESI</sequence>
<comment type="cofactor">
    <cofactor evidence="5">
        <name>Mg(2+)</name>
        <dbReference type="ChEBI" id="CHEBI:18420"/>
    </cofactor>
</comment>
<comment type="similarity">
    <text evidence="1 5">Belongs to the TRAFAC class OBG-HflX-like GTPase superfamily. OBG GTPase family.</text>
</comment>
<dbReference type="NCBIfam" id="TIGR02729">
    <property type="entry name" value="Obg_CgtA"/>
    <property type="match status" value="1"/>
</dbReference>
<dbReference type="PROSITE" id="PS51710">
    <property type="entry name" value="G_OBG"/>
    <property type="match status" value="1"/>
</dbReference>
<comment type="caution">
    <text evidence="8">The sequence shown here is derived from an EMBL/GenBank/DDBJ whole genome shotgun (WGS) entry which is preliminary data.</text>
</comment>
<dbReference type="EMBL" id="JABXWD010000385">
    <property type="protein sequence ID" value="MBV6342931.1"/>
    <property type="molecule type" value="Genomic_DNA"/>
</dbReference>
<comment type="function">
    <text evidence="5">An essential GTPase which binds GTP, GDP and possibly (p)ppGpp with moderate affinity, with high nucleotide exchange rates and a fairly low GTP hydrolysis rate. Plays a role in control of the cell cycle, stress response, ribosome biogenesis and in those bacteria that undergo differentiation, in morphogenesis control.</text>
</comment>
<feature type="binding site" evidence="5">
    <location>
        <position position="173"/>
    </location>
    <ligand>
        <name>Mg(2+)</name>
        <dbReference type="ChEBI" id="CHEBI:18420"/>
    </ligand>
</feature>
<dbReference type="PROSITE" id="PS00905">
    <property type="entry name" value="GTP1_OBG"/>
    <property type="match status" value="1"/>
</dbReference>
<feature type="binding site" evidence="5">
    <location>
        <begin position="213"/>
        <end position="216"/>
    </location>
    <ligand>
        <name>GTP</name>
        <dbReference type="ChEBI" id="CHEBI:37565"/>
    </ligand>
</feature>